<feature type="signal peptide" evidence="7">
    <location>
        <begin position="1"/>
        <end position="20"/>
    </location>
</feature>
<evidence type="ECO:0000256" key="5">
    <source>
        <dbReference type="ARBA" id="ARBA00022989"/>
    </source>
</evidence>
<reference evidence="8" key="2">
    <citation type="submission" date="2021-01" db="EMBL/GenBank/DDBJ databases">
        <authorList>
            <person name="Schikora-Tamarit M.A."/>
        </authorList>
    </citation>
    <scope>NUCLEOTIDE SEQUENCE</scope>
    <source>
        <strain evidence="8">CBS2887</strain>
    </source>
</reference>
<evidence type="ECO:0000256" key="7">
    <source>
        <dbReference type="RuleBase" id="RU363079"/>
    </source>
</evidence>
<evidence type="ECO:0000313" key="8">
    <source>
        <dbReference type="EMBL" id="KAH3683856.1"/>
    </source>
</evidence>
<keyword evidence="4 7" id="KW-0732">Signal</keyword>
<comment type="caution">
    <text evidence="8">The sequence shown here is derived from an EMBL/GenBank/DDBJ whole genome shotgun (WGS) entry which is preliminary data.</text>
</comment>
<dbReference type="GO" id="GO:0007034">
    <property type="term" value="P:vacuolar transport"/>
    <property type="evidence" value="ECO:0007669"/>
    <property type="project" value="TreeGrafter"/>
</dbReference>
<comment type="similarity">
    <text evidence="2 7">Belongs to the nonaspanin (TM9SF) (TC 9.A.2) family.</text>
</comment>
<feature type="transmembrane region" description="Helical" evidence="7">
    <location>
        <begin position="432"/>
        <end position="456"/>
    </location>
</feature>
<dbReference type="GO" id="GO:0005768">
    <property type="term" value="C:endosome"/>
    <property type="evidence" value="ECO:0007669"/>
    <property type="project" value="TreeGrafter"/>
</dbReference>
<evidence type="ECO:0000256" key="6">
    <source>
        <dbReference type="ARBA" id="ARBA00023136"/>
    </source>
</evidence>
<protein>
    <recommendedName>
        <fullName evidence="7">Transmembrane 9 superfamily member</fullName>
    </recommendedName>
</protein>
<dbReference type="Proteomes" id="UP000774326">
    <property type="component" value="Unassembled WGS sequence"/>
</dbReference>
<feature type="transmembrane region" description="Helical" evidence="7">
    <location>
        <begin position="324"/>
        <end position="353"/>
    </location>
</feature>
<keyword evidence="5 7" id="KW-1133">Transmembrane helix</keyword>
<evidence type="ECO:0000313" key="9">
    <source>
        <dbReference type="Proteomes" id="UP000774326"/>
    </source>
</evidence>
<feature type="transmembrane region" description="Helical" evidence="7">
    <location>
        <begin position="553"/>
        <end position="572"/>
    </location>
</feature>
<evidence type="ECO:0000256" key="4">
    <source>
        <dbReference type="ARBA" id="ARBA00022729"/>
    </source>
</evidence>
<feature type="transmembrane region" description="Helical" evidence="7">
    <location>
        <begin position="518"/>
        <end position="541"/>
    </location>
</feature>
<dbReference type="GO" id="GO:0072657">
    <property type="term" value="P:protein localization to membrane"/>
    <property type="evidence" value="ECO:0007669"/>
    <property type="project" value="TreeGrafter"/>
</dbReference>
<feature type="transmembrane region" description="Helical" evidence="7">
    <location>
        <begin position="264"/>
        <end position="286"/>
    </location>
</feature>
<gene>
    <name evidence="8" type="ORF">WICPIJ_005173</name>
</gene>
<feature type="transmembrane region" description="Helical" evidence="7">
    <location>
        <begin position="365"/>
        <end position="385"/>
    </location>
</feature>
<organism evidence="8 9">
    <name type="scientific">Wickerhamomyces pijperi</name>
    <name type="common">Yeast</name>
    <name type="synonym">Pichia pijperi</name>
    <dbReference type="NCBI Taxonomy" id="599730"/>
    <lineage>
        <taxon>Eukaryota</taxon>
        <taxon>Fungi</taxon>
        <taxon>Dikarya</taxon>
        <taxon>Ascomycota</taxon>
        <taxon>Saccharomycotina</taxon>
        <taxon>Saccharomycetes</taxon>
        <taxon>Phaffomycetales</taxon>
        <taxon>Wickerhamomycetaceae</taxon>
        <taxon>Wickerhamomyces</taxon>
    </lineage>
</organism>
<comment type="subcellular location">
    <subcellularLocation>
        <location evidence="1">Membrane</location>
        <topology evidence="1">Multi-pass membrane protein</topology>
    </subcellularLocation>
</comment>
<proteinExistence type="inferred from homology"/>
<evidence type="ECO:0000256" key="3">
    <source>
        <dbReference type="ARBA" id="ARBA00022692"/>
    </source>
</evidence>
<reference evidence="8" key="1">
    <citation type="journal article" date="2021" name="Open Biol.">
        <title>Shared evolutionary footprints suggest mitochondrial oxidative damage underlies multiple complex I losses in fungi.</title>
        <authorList>
            <person name="Schikora-Tamarit M.A."/>
            <person name="Marcet-Houben M."/>
            <person name="Nosek J."/>
            <person name="Gabaldon T."/>
        </authorList>
    </citation>
    <scope>NUCLEOTIDE SEQUENCE</scope>
    <source>
        <strain evidence="8">CBS2887</strain>
    </source>
</reference>
<sequence length="624" mass="70158">MLNLPLTLLGLLSATQLVDGFYLPGVTPTTYKEGDSVPLLVNHLTPPAYHEMKYAYSFDYYFEHLHFCQPPELVKQSESLGAIIFGDRIYNSPFELTLLKDESCKQLCSSSYPAAESSFVNALIKDQFSYNWLIDGLPAARRLHDQRTNSDFYGAGFELGQIDETDPEVAHLINHFDIQVEYHQRGENEYRIVGVTVVPYSIERQSFECPSAENVDSSPKVTLSNKEEARDVYFTYDVRWVASETAWATRWDKYLHVYDPKVQWFSLINFSLVVICLSLVLSHILLGALRKDIARYNEVNLDDDYQDQTGWKLVHGDVFRKPRYLLILSVIVGSGIQLFLMTLVTLGFALMGLLSPSNRGSLSTVMFILYALFGSVGSFVSGTVYKFFGGEDWRLNMLLTPLLIPGIIFGCFIGLNFFLISAGSSGAIPFGTVIAIVAIWVVISVPCSVFGSILALKREAPSQPVKTNQIPRQIPTQPRYLSTIVMALVAGVFPFGAIAVEMYFIYSSIWSNKIFYMFGFLFFCFVLMAATTALVTILMTYYTLCSENYQWQWRSIIVAGGCSVYMFVHAIFLSKFEFGGITSIVLYIGYSLLISFLAFVITGSIGFLSTLIFVRKIYGAVRVD</sequence>
<dbReference type="EMBL" id="JAEUBG010002907">
    <property type="protein sequence ID" value="KAH3683856.1"/>
    <property type="molecule type" value="Genomic_DNA"/>
</dbReference>
<keyword evidence="6 7" id="KW-0472">Membrane</keyword>
<feature type="transmembrane region" description="Helical" evidence="7">
    <location>
        <begin position="480"/>
        <end position="506"/>
    </location>
</feature>
<dbReference type="OrthoDB" id="1666796at2759"/>
<evidence type="ECO:0000256" key="1">
    <source>
        <dbReference type="ARBA" id="ARBA00004141"/>
    </source>
</evidence>
<evidence type="ECO:0000256" key="2">
    <source>
        <dbReference type="ARBA" id="ARBA00005227"/>
    </source>
</evidence>
<keyword evidence="3 7" id="KW-0812">Transmembrane</keyword>
<feature type="chain" id="PRO_5040544743" description="Transmembrane 9 superfamily member" evidence="7">
    <location>
        <begin position="21"/>
        <end position="624"/>
    </location>
</feature>
<feature type="transmembrane region" description="Helical" evidence="7">
    <location>
        <begin position="397"/>
        <end position="420"/>
    </location>
</feature>
<dbReference type="PANTHER" id="PTHR10766:SF111">
    <property type="entry name" value="TRANSMEMBRANE 9 SUPERFAMILY MEMBER 2"/>
    <property type="match status" value="1"/>
</dbReference>
<dbReference type="AlphaFoldDB" id="A0A9P8TML5"/>
<name>A0A9P8TML5_WICPI</name>
<keyword evidence="9" id="KW-1185">Reference proteome</keyword>
<dbReference type="Pfam" id="PF02990">
    <property type="entry name" value="EMP70"/>
    <property type="match status" value="1"/>
</dbReference>
<feature type="transmembrane region" description="Helical" evidence="7">
    <location>
        <begin position="584"/>
        <end position="614"/>
    </location>
</feature>
<dbReference type="GO" id="GO:0000329">
    <property type="term" value="C:fungal-type vacuole membrane"/>
    <property type="evidence" value="ECO:0007669"/>
    <property type="project" value="TreeGrafter"/>
</dbReference>
<accession>A0A9P8TML5</accession>
<dbReference type="InterPro" id="IPR004240">
    <property type="entry name" value="EMP70"/>
</dbReference>
<dbReference type="PANTHER" id="PTHR10766">
    <property type="entry name" value="TRANSMEMBRANE 9 SUPERFAMILY PROTEIN"/>
    <property type="match status" value="1"/>
</dbReference>